<dbReference type="RefSeq" id="WP_191271813.1">
    <property type="nucleotide sequence ID" value="NZ_BMXJ01000005.1"/>
</dbReference>
<dbReference type="Gene3D" id="3.30.230.10">
    <property type="match status" value="1"/>
</dbReference>
<dbReference type="Proteomes" id="UP000598217">
    <property type="component" value="Unassembled WGS sequence"/>
</dbReference>
<evidence type="ECO:0000313" key="2">
    <source>
        <dbReference type="EMBL" id="MBE1458873.1"/>
    </source>
</evidence>
<organism evidence="2 3">
    <name type="scientific">Nocardiopsis terrae</name>
    <dbReference type="NCBI Taxonomy" id="372655"/>
    <lineage>
        <taxon>Bacteria</taxon>
        <taxon>Bacillati</taxon>
        <taxon>Actinomycetota</taxon>
        <taxon>Actinomycetes</taxon>
        <taxon>Streptosporangiales</taxon>
        <taxon>Nocardiopsidaceae</taxon>
        <taxon>Nocardiopsis</taxon>
    </lineage>
</organism>
<name>A0ABR9HIQ0_9ACTN</name>
<dbReference type="InterPro" id="IPR014721">
    <property type="entry name" value="Ribsml_uS5_D2-typ_fold_subgr"/>
</dbReference>
<sequence length="157" mass="17362">MTPDPPGRDPLPPLPRPVTGVHVRNFLRTACPGYFALVWLDAGPALDGADFEFVDDLPATCPHPDEPLPEVFRAAFAKGVREGLENRGRAPYATRVVLRDAVWSGNDSNPQSFEITGRYAAEEILECVRQGREPRRAGRNALVDRPVPPMPRTLPRD</sequence>
<evidence type="ECO:0000256" key="1">
    <source>
        <dbReference type="SAM" id="MobiDB-lite"/>
    </source>
</evidence>
<gene>
    <name evidence="2" type="ORF">H4W79_003087</name>
</gene>
<proteinExistence type="predicted"/>
<accession>A0ABR9HIQ0</accession>
<protein>
    <recommendedName>
        <fullName evidence="4">Elongation factor G, domain IV</fullName>
    </recommendedName>
</protein>
<reference evidence="2 3" key="1">
    <citation type="submission" date="2020-10" db="EMBL/GenBank/DDBJ databases">
        <title>Sequencing the genomes of 1000 actinobacteria strains.</title>
        <authorList>
            <person name="Klenk H.-P."/>
        </authorList>
    </citation>
    <scope>NUCLEOTIDE SEQUENCE [LARGE SCALE GENOMIC DNA]</scope>
    <source>
        <strain evidence="2 3">DSM 45157</strain>
    </source>
</reference>
<evidence type="ECO:0008006" key="4">
    <source>
        <dbReference type="Google" id="ProtNLM"/>
    </source>
</evidence>
<evidence type="ECO:0000313" key="3">
    <source>
        <dbReference type="Proteomes" id="UP000598217"/>
    </source>
</evidence>
<feature type="region of interest" description="Disordered" evidence="1">
    <location>
        <begin position="135"/>
        <end position="157"/>
    </location>
</feature>
<dbReference type="EMBL" id="JADBDY010000001">
    <property type="protein sequence ID" value="MBE1458873.1"/>
    <property type="molecule type" value="Genomic_DNA"/>
</dbReference>
<feature type="compositionally biased region" description="Pro residues" evidence="1">
    <location>
        <begin position="146"/>
        <end position="157"/>
    </location>
</feature>
<keyword evidence="3" id="KW-1185">Reference proteome</keyword>
<comment type="caution">
    <text evidence="2">The sequence shown here is derived from an EMBL/GenBank/DDBJ whole genome shotgun (WGS) entry which is preliminary data.</text>
</comment>